<dbReference type="AlphaFoldDB" id="A0A6J4TAZ4"/>
<evidence type="ECO:0008006" key="2">
    <source>
        <dbReference type="Google" id="ProtNLM"/>
    </source>
</evidence>
<evidence type="ECO:0000313" key="1">
    <source>
        <dbReference type="EMBL" id="CAA9517803.1"/>
    </source>
</evidence>
<proteinExistence type="predicted"/>
<protein>
    <recommendedName>
        <fullName evidence="2">Nodulation protein B</fullName>
    </recommendedName>
</protein>
<accession>A0A6J4TAZ4</accession>
<dbReference type="Gene3D" id="3.20.20.370">
    <property type="entry name" value="Glycoside hydrolase/deacetylase"/>
    <property type="match status" value="1"/>
</dbReference>
<dbReference type="GO" id="GO:0005975">
    <property type="term" value="P:carbohydrate metabolic process"/>
    <property type="evidence" value="ECO:0007669"/>
    <property type="project" value="InterPro"/>
</dbReference>
<organism evidence="1">
    <name type="scientific">uncultured Thermoleophilia bacterium</name>
    <dbReference type="NCBI Taxonomy" id="1497501"/>
    <lineage>
        <taxon>Bacteria</taxon>
        <taxon>Bacillati</taxon>
        <taxon>Actinomycetota</taxon>
        <taxon>Thermoleophilia</taxon>
        <taxon>environmental samples</taxon>
    </lineage>
</organism>
<dbReference type="InterPro" id="IPR011330">
    <property type="entry name" value="Glyco_hydro/deAcase_b/a-brl"/>
</dbReference>
<reference evidence="1" key="1">
    <citation type="submission" date="2020-02" db="EMBL/GenBank/DDBJ databases">
        <authorList>
            <person name="Meier V. D."/>
        </authorList>
    </citation>
    <scope>NUCLEOTIDE SEQUENCE</scope>
    <source>
        <strain evidence="1">AVDCRST_MAG79</strain>
    </source>
</reference>
<dbReference type="EMBL" id="CADCWC010000002">
    <property type="protein sequence ID" value="CAA9517803.1"/>
    <property type="molecule type" value="Genomic_DNA"/>
</dbReference>
<dbReference type="SUPFAM" id="SSF88713">
    <property type="entry name" value="Glycoside hydrolase/deacetylase"/>
    <property type="match status" value="1"/>
</dbReference>
<gene>
    <name evidence="1" type="ORF">AVDCRST_MAG79-17</name>
</gene>
<sequence length="215" mass="24028">MATPAPAFDLAAYARILEAARSGGYRPSTFDRDPEPGVVFLRHDVDLSLEAAVTMAELEAEIGVRATYFLMTESVFYNLSSPVGVRTIARLRALGHAVGLHAVHPRAVLDERFDPVVAWHNPDPAYMRDEIPGAVNVMGRHFDPATYRSDSNQHWRSGPPDDDLRAGRFPWLQLLTHPEIWVFPGGSMRETMLAMLDADRQTRLEHLAADRIDLT</sequence>
<name>A0A6J4TAZ4_9ACTN</name>